<organism evidence="1 2">
    <name type="scientific">Streptomyces macrosporus</name>
    <dbReference type="NCBI Taxonomy" id="44032"/>
    <lineage>
        <taxon>Bacteria</taxon>
        <taxon>Bacillati</taxon>
        <taxon>Actinomycetota</taxon>
        <taxon>Actinomycetes</taxon>
        <taxon>Kitasatosporales</taxon>
        <taxon>Streptomycetaceae</taxon>
        <taxon>Streptomyces</taxon>
    </lineage>
</organism>
<accession>A0ABP5XQK6</accession>
<gene>
    <name evidence="1" type="ORF">GCM10010405_56910</name>
</gene>
<evidence type="ECO:0000313" key="2">
    <source>
        <dbReference type="Proteomes" id="UP001501638"/>
    </source>
</evidence>
<dbReference type="Proteomes" id="UP001501638">
    <property type="component" value="Unassembled WGS sequence"/>
</dbReference>
<keyword evidence="2" id="KW-1185">Reference proteome</keyword>
<protein>
    <submittedName>
        <fullName evidence="1">Uncharacterized protein</fullName>
    </submittedName>
</protein>
<evidence type="ECO:0000313" key="1">
    <source>
        <dbReference type="EMBL" id="GAA2465103.1"/>
    </source>
</evidence>
<name>A0ABP5XQK6_9ACTN</name>
<sequence>MGDVDVRVVIHRYAYHTDPDCPALNGKPEPYGGRETMAEEKAEEQGLKACKQCER</sequence>
<comment type="caution">
    <text evidence="1">The sequence shown here is derived from an EMBL/GenBank/DDBJ whole genome shotgun (WGS) entry which is preliminary data.</text>
</comment>
<reference evidence="2" key="1">
    <citation type="journal article" date="2019" name="Int. J. Syst. Evol. Microbiol.">
        <title>The Global Catalogue of Microorganisms (GCM) 10K type strain sequencing project: providing services to taxonomists for standard genome sequencing and annotation.</title>
        <authorList>
            <consortium name="The Broad Institute Genomics Platform"/>
            <consortium name="The Broad Institute Genome Sequencing Center for Infectious Disease"/>
            <person name="Wu L."/>
            <person name="Ma J."/>
        </authorList>
    </citation>
    <scope>NUCLEOTIDE SEQUENCE [LARGE SCALE GENOMIC DNA]</scope>
    <source>
        <strain evidence="2">JCM 6305</strain>
    </source>
</reference>
<proteinExistence type="predicted"/>
<dbReference type="EMBL" id="BAAASZ010000051">
    <property type="protein sequence ID" value="GAA2465103.1"/>
    <property type="molecule type" value="Genomic_DNA"/>
</dbReference>